<gene>
    <name evidence="1" type="ORF">rsdtw13_27210</name>
</gene>
<dbReference type="Proteomes" id="UP001058074">
    <property type="component" value="Unassembled WGS sequence"/>
</dbReference>
<sequence>MPKVVFVILHYLTYKDTFECVQSIKANVNYNNYKIVIVDNASNNNSFESLEDDYKEVEDIFLIRNSENLGFAKGNNVGYKFAKEKLDADYIVVINNDTIIQDNDFIKSFINYYDTNEFHLLGPQIISLKDNCNQNPLKNIIDSKNKLIKSIIKYFVLYILNVTKIEKIIKEIKSKNKNSAINNKQSLNFKNEILVNVPLHGACLIFSELYIKNMDYAFYPNTFLFVEEDILYYLCKKNNFKTCYFPSITIYHKEDSSTDFFLKASDEKRKFIYKNILKSCIEFYKII</sequence>
<name>A0ACB5RDV9_9CLOT</name>
<organism evidence="1 2">
    <name type="scientific">Inconstantimicrobium mannanitabidum</name>
    <dbReference type="NCBI Taxonomy" id="1604901"/>
    <lineage>
        <taxon>Bacteria</taxon>
        <taxon>Bacillati</taxon>
        <taxon>Bacillota</taxon>
        <taxon>Clostridia</taxon>
        <taxon>Eubacteriales</taxon>
        <taxon>Clostridiaceae</taxon>
        <taxon>Inconstantimicrobium</taxon>
    </lineage>
</organism>
<evidence type="ECO:0000313" key="2">
    <source>
        <dbReference type="Proteomes" id="UP001058074"/>
    </source>
</evidence>
<keyword evidence="1" id="KW-0808">Transferase</keyword>
<comment type="caution">
    <text evidence="1">The sequence shown here is derived from an EMBL/GenBank/DDBJ whole genome shotgun (WGS) entry which is preliminary data.</text>
</comment>
<reference evidence="1" key="1">
    <citation type="journal article" date="2025" name="Int. J. Syst. Evol. Microbiol.">
        <title>Inconstantimicrobium mannanitabidum sp. nov., a novel member of the family Clostridiaceae isolated from anoxic soil under the treatment of reductive soil disinfestation.</title>
        <authorList>
            <person name="Ueki A."/>
            <person name="Tonouchi A."/>
            <person name="Honma S."/>
            <person name="Kaku N."/>
            <person name="Ueki K."/>
        </authorList>
    </citation>
    <scope>NUCLEOTIDE SEQUENCE</scope>
    <source>
        <strain evidence="1">TW13</strain>
    </source>
</reference>
<proteinExistence type="predicted"/>
<evidence type="ECO:0000313" key="1">
    <source>
        <dbReference type="EMBL" id="GKX67463.1"/>
    </source>
</evidence>
<keyword evidence="2" id="KW-1185">Reference proteome</keyword>
<protein>
    <submittedName>
        <fullName evidence="1">Glycosyl transferase</fullName>
    </submittedName>
</protein>
<accession>A0ACB5RDV9</accession>
<dbReference type="EMBL" id="BROD01000001">
    <property type="protein sequence ID" value="GKX67463.1"/>
    <property type="molecule type" value="Genomic_DNA"/>
</dbReference>